<dbReference type="AlphaFoldDB" id="A0A0L0N3L6"/>
<feature type="compositionally biased region" description="Basic and acidic residues" evidence="1">
    <location>
        <begin position="17"/>
        <end position="36"/>
    </location>
</feature>
<organism evidence="3 4">
    <name type="scientific">Tolypocladium ophioglossoides (strain CBS 100239)</name>
    <name type="common">Snaketongue truffleclub</name>
    <name type="synonym">Elaphocordyceps ophioglossoides</name>
    <dbReference type="NCBI Taxonomy" id="1163406"/>
    <lineage>
        <taxon>Eukaryota</taxon>
        <taxon>Fungi</taxon>
        <taxon>Dikarya</taxon>
        <taxon>Ascomycota</taxon>
        <taxon>Pezizomycotina</taxon>
        <taxon>Sordariomycetes</taxon>
        <taxon>Hypocreomycetidae</taxon>
        <taxon>Hypocreales</taxon>
        <taxon>Ophiocordycipitaceae</taxon>
        <taxon>Tolypocladium</taxon>
    </lineage>
</organism>
<feature type="transmembrane region" description="Helical" evidence="2">
    <location>
        <begin position="134"/>
        <end position="159"/>
    </location>
</feature>
<dbReference type="Proteomes" id="UP000036947">
    <property type="component" value="Unassembled WGS sequence"/>
</dbReference>
<evidence type="ECO:0000256" key="2">
    <source>
        <dbReference type="SAM" id="Phobius"/>
    </source>
</evidence>
<sequence length="291" mass="30478">MDGTGTFGYQQSSPVKVDGKRNGRGRCDAGDRREEQLDATEPGQPAAAVKARRATNGAAKEVSWADDKSLPPERYTFYREGTPPPSPPDDPGAAPDSPPGPEHRDDGYDYTYDRVAPPAPIPPATICGFRRRQFWIVAAVVALVVATGIAVGIGVGVGVGKNTQPKTPVTTTLPSPPQASSSSTSDDVAPTAIAACPAANNTKYLDPSTKKTFLLICGSDHSGAGQATDLGVVWTASMQECIVNCAGYPGCTGCGWGVIQGDAGSDHRCWLKGDLQEAHVVRPGWDFAILQ</sequence>
<proteinExistence type="predicted"/>
<dbReference type="EMBL" id="LFRF01000024">
    <property type="protein sequence ID" value="KND88584.1"/>
    <property type="molecule type" value="Genomic_DNA"/>
</dbReference>
<feature type="region of interest" description="Disordered" evidence="1">
    <location>
        <begin position="1"/>
        <end position="111"/>
    </location>
</feature>
<dbReference type="STRING" id="1163406.A0A0L0N3L6"/>
<feature type="compositionally biased region" description="Pro residues" evidence="1">
    <location>
        <begin position="82"/>
        <end position="100"/>
    </location>
</feature>
<dbReference type="OrthoDB" id="3499003at2759"/>
<keyword evidence="4" id="KW-1185">Reference proteome</keyword>
<evidence type="ECO:0000256" key="1">
    <source>
        <dbReference type="SAM" id="MobiDB-lite"/>
    </source>
</evidence>
<feature type="compositionally biased region" description="Low complexity" evidence="1">
    <location>
        <begin position="170"/>
        <end position="187"/>
    </location>
</feature>
<keyword evidence="2" id="KW-0472">Membrane</keyword>
<reference evidence="3 4" key="1">
    <citation type="journal article" date="2015" name="BMC Genomics">
        <title>The genome of the truffle-parasite Tolypocladium ophioglossoides and the evolution of antifungal peptaibiotics.</title>
        <authorList>
            <person name="Quandt C.A."/>
            <person name="Bushley K.E."/>
            <person name="Spatafora J.W."/>
        </authorList>
    </citation>
    <scope>NUCLEOTIDE SEQUENCE [LARGE SCALE GENOMIC DNA]</scope>
    <source>
        <strain evidence="3 4">CBS 100239</strain>
    </source>
</reference>
<keyword evidence="2" id="KW-0812">Transmembrane</keyword>
<accession>A0A0L0N3L6</accession>
<evidence type="ECO:0000313" key="3">
    <source>
        <dbReference type="EMBL" id="KND88584.1"/>
    </source>
</evidence>
<protein>
    <recommendedName>
        <fullName evidence="5">Apple domain-containing protein</fullName>
    </recommendedName>
</protein>
<evidence type="ECO:0008006" key="5">
    <source>
        <dbReference type="Google" id="ProtNLM"/>
    </source>
</evidence>
<comment type="caution">
    <text evidence="3">The sequence shown here is derived from an EMBL/GenBank/DDBJ whole genome shotgun (WGS) entry which is preliminary data.</text>
</comment>
<feature type="region of interest" description="Disordered" evidence="1">
    <location>
        <begin position="161"/>
        <end position="187"/>
    </location>
</feature>
<gene>
    <name evidence="3" type="ORF">TOPH_06682</name>
</gene>
<name>A0A0L0N3L6_TOLOC</name>
<evidence type="ECO:0000313" key="4">
    <source>
        <dbReference type="Proteomes" id="UP000036947"/>
    </source>
</evidence>
<keyword evidence="2" id="KW-1133">Transmembrane helix</keyword>